<reference evidence="2 3" key="1">
    <citation type="submission" date="2017-01" db="EMBL/GenBank/DDBJ databases">
        <title>Genome sequencing of Rhodoferax fermentans JCM 7819.</title>
        <authorList>
            <person name="Kim Y.J."/>
            <person name="Farh M.E.-A."/>
            <person name="Yang D.-C."/>
        </authorList>
    </citation>
    <scope>NUCLEOTIDE SEQUENCE [LARGE SCALE GENOMIC DNA]</scope>
    <source>
        <strain evidence="2 3">JCM 7819</strain>
    </source>
</reference>
<evidence type="ECO:0000256" key="1">
    <source>
        <dbReference type="SAM" id="SignalP"/>
    </source>
</evidence>
<accession>A0A1T1ASX7</accession>
<proteinExistence type="predicted"/>
<comment type="caution">
    <text evidence="2">The sequence shown here is derived from an EMBL/GenBank/DDBJ whole genome shotgun (WGS) entry which is preliminary data.</text>
</comment>
<dbReference type="Proteomes" id="UP000190750">
    <property type="component" value="Unassembled WGS sequence"/>
</dbReference>
<dbReference type="OrthoDB" id="8656910at2"/>
<name>A0A1T1ASX7_RHOFE</name>
<feature type="chain" id="PRO_5012142605" description="DUF4148 domain-containing protein" evidence="1">
    <location>
        <begin position="24"/>
        <end position="146"/>
    </location>
</feature>
<dbReference type="STRING" id="28066.RF819_11050"/>
<feature type="signal peptide" evidence="1">
    <location>
        <begin position="1"/>
        <end position="23"/>
    </location>
</feature>
<protein>
    <recommendedName>
        <fullName evidence="4">DUF4148 domain-containing protein</fullName>
    </recommendedName>
</protein>
<keyword evidence="1" id="KW-0732">Signal</keyword>
<dbReference type="RefSeq" id="WP_158081264.1">
    <property type="nucleotide sequence ID" value="NZ_MTJN01000002.1"/>
</dbReference>
<evidence type="ECO:0000313" key="3">
    <source>
        <dbReference type="Proteomes" id="UP000190750"/>
    </source>
</evidence>
<dbReference type="EMBL" id="MTJN01000002">
    <property type="protein sequence ID" value="OOV07196.1"/>
    <property type="molecule type" value="Genomic_DNA"/>
</dbReference>
<evidence type="ECO:0008006" key="4">
    <source>
        <dbReference type="Google" id="ProtNLM"/>
    </source>
</evidence>
<dbReference type="Pfam" id="PF13663">
    <property type="entry name" value="DUF4148"/>
    <property type="match status" value="2"/>
</dbReference>
<sequence>MNRKTLSALTLSLAALVAGNTFAADASAPKTRDQVRAELLEAQRTGHILAQGNSGKLLNELYPSQYPAKAVTQGKTRAQVLAELAQAQRTGDIVAGGNSGKLLNELYPSQYPAKAVTPGVTRAQVLAELEQAQRRGDDFSKLYGHN</sequence>
<gene>
    <name evidence="2" type="ORF">RF819_11050</name>
</gene>
<organism evidence="2 3">
    <name type="scientific">Rhodoferax fermentans</name>
    <dbReference type="NCBI Taxonomy" id="28066"/>
    <lineage>
        <taxon>Bacteria</taxon>
        <taxon>Pseudomonadati</taxon>
        <taxon>Pseudomonadota</taxon>
        <taxon>Betaproteobacteria</taxon>
        <taxon>Burkholderiales</taxon>
        <taxon>Comamonadaceae</taxon>
        <taxon>Rhodoferax</taxon>
    </lineage>
</organism>
<dbReference type="AlphaFoldDB" id="A0A1T1ASX7"/>
<dbReference type="InterPro" id="IPR025421">
    <property type="entry name" value="DUF4148"/>
</dbReference>
<keyword evidence="3" id="KW-1185">Reference proteome</keyword>
<evidence type="ECO:0000313" key="2">
    <source>
        <dbReference type="EMBL" id="OOV07196.1"/>
    </source>
</evidence>